<dbReference type="InterPro" id="IPR036025">
    <property type="entry name" value="RtcB-like_sf"/>
</dbReference>
<organism evidence="21 22">
    <name type="scientific">Candidatus Staskawiczbacteria bacterium CG10_big_fil_rev_8_21_14_0_10_38_10</name>
    <dbReference type="NCBI Taxonomy" id="1974891"/>
    <lineage>
        <taxon>Bacteria</taxon>
        <taxon>Candidatus Staskawicziibacteriota</taxon>
    </lineage>
</organism>
<comment type="caution">
    <text evidence="21">The sequence shown here is derived from an EMBL/GenBank/DDBJ whole genome shotgun (WGS) entry which is preliminary data.</text>
</comment>
<keyword evidence="11" id="KW-0651">Protein splicing</keyword>
<evidence type="ECO:0000256" key="3">
    <source>
        <dbReference type="ARBA" id="ARBA00022722"/>
    </source>
</evidence>
<keyword evidence="13 18" id="KW-0464">Manganese</keyword>
<evidence type="ECO:0000256" key="19">
    <source>
        <dbReference type="RuleBase" id="RU371113"/>
    </source>
</evidence>
<keyword evidence="3" id="KW-0540">Nuclease</keyword>
<dbReference type="SUPFAM" id="SSF51294">
    <property type="entry name" value="Hedgehog/intein (Hint) domain"/>
    <property type="match status" value="1"/>
</dbReference>
<evidence type="ECO:0000259" key="20">
    <source>
        <dbReference type="PROSITE" id="PS50819"/>
    </source>
</evidence>
<dbReference type="FunFam" id="3.90.1860.10:FF:000001">
    <property type="entry name" value="tRNA-splicing ligase RtcB homolog"/>
    <property type="match status" value="1"/>
</dbReference>
<evidence type="ECO:0000256" key="2">
    <source>
        <dbReference type="ARBA" id="ARBA00022598"/>
    </source>
</evidence>
<dbReference type="InterPro" id="IPR001233">
    <property type="entry name" value="RtcB"/>
</dbReference>
<evidence type="ECO:0000256" key="9">
    <source>
        <dbReference type="ARBA" id="ARBA00022813"/>
    </source>
</evidence>
<evidence type="ECO:0000256" key="14">
    <source>
        <dbReference type="ARBA" id="ARBA00047746"/>
    </source>
</evidence>
<dbReference type="InterPro" id="IPR003587">
    <property type="entry name" value="Hint_dom_N"/>
</dbReference>
<dbReference type="CDD" id="cd00081">
    <property type="entry name" value="Hint"/>
    <property type="match status" value="1"/>
</dbReference>
<dbReference type="InterPro" id="IPR030934">
    <property type="entry name" value="Intein_C"/>
</dbReference>
<evidence type="ECO:0000256" key="5">
    <source>
        <dbReference type="ARBA" id="ARBA00022741"/>
    </source>
</evidence>
<dbReference type="GO" id="GO:0016539">
    <property type="term" value="P:intein-mediated protein splicing"/>
    <property type="evidence" value="ECO:0007669"/>
    <property type="project" value="InterPro"/>
</dbReference>
<evidence type="ECO:0000256" key="12">
    <source>
        <dbReference type="ARBA" id="ARBA00023134"/>
    </source>
</evidence>
<feature type="binding site" evidence="17">
    <location>
        <begin position="843"/>
        <end position="844"/>
    </location>
    <ligand>
        <name>GMP</name>
        <dbReference type="ChEBI" id="CHEBI:58115"/>
    </ligand>
</feature>
<feature type="binding site" evidence="18">
    <location>
        <position position="97"/>
    </location>
    <ligand>
        <name>Mn(2+)</name>
        <dbReference type="ChEBI" id="CHEBI:29035"/>
        <label>1</label>
    </ligand>
</feature>
<feature type="binding site" evidence="17">
    <location>
        <position position="993"/>
    </location>
    <ligand>
        <name>GMP</name>
        <dbReference type="ChEBI" id="CHEBI:58115"/>
    </ligand>
</feature>
<evidence type="ECO:0000256" key="6">
    <source>
        <dbReference type="ARBA" id="ARBA00022759"/>
    </source>
</evidence>
<dbReference type="PROSITE" id="PS50818">
    <property type="entry name" value="INTEIN_C_TER"/>
    <property type="match status" value="1"/>
</dbReference>
<gene>
    <name evidence="19" type="primary">rtcB</name>
    <name evidence="21" type="ORF">COU98_01910</name>
</gene>
<dbReference type="PRINTS" id="PR00379">
    <property type="entry name" value="INTEIN"/>
</dbReference>
<evidence type="ECO:0000256" key="15">
    <source>
        <dbReference type="ARBA" id="ARBA00049514"/>
    </source>
</evidence>
<name>A0A2H9T135_9BACT</name>
<dbReference type="EMBL" id="PFEN01000035">
    <property type="protein sequence ID" value="PJE69461.1"/>
    <property type="molecule type" value="Genomic_DNA"/>
</dbReference>
<dbReference type="InterPro" id="IPR006142">
    <property type="entry name" value="INTEIN"/>
</dbReference>
<dbReference type="InterPro" id="IPR027434">
    <property type="entry name" value="Homing_endonucl"/>
</dbReference>
<dbReference type="GO" id="GO:0046872">
    <property type="term" value="F:metal ion binding"/>
    <property type="evidence" value="ECO:0007669"/>
    <property type="project" value="UniProtKB-UniRule"/>
</dbReference>
<feature type="binding site" evidence="17">
    <location>
        <begin position="917"/>
        <end position="920"/>
    </location>
    <ligand>
        <name>GMP</name>
        <dbReference type="ChEBI" id="CHEBI:58115"/>
    </ligand>
</feature>
<evidence type="ECO:0000256" key="17">
    <source>
        <dbReference type="PIRSR" id="PIRSR601233-2"/>
    </source>
</evidence>
<dbReference type="NCBIfam" id="TIGR01445">
    <property type="entry name" value="intein_Nterm"/>
    <property type="match status" value="1"/>
</dbReference>
<dbReference type="PROSITE" id="PS50817">
    <property type="entry name" value="INTEIN_N_TER"/>
    <property type="match status" value="1"/>
</dbReference>
<dbReference type="GO" id="GO:0003972">
    <property type="term" value="F:RNA ligase (ATP) activity"/>
    <property type="evidence" value="ECO:0007669"/>
    <property type="project" value="TreeGrafter"/>
</dbReference>
<dbReference type="Pfam" id="PF01139">
    <property type="entry name" value="RtcB"/>
    <property type="match status" value="2"/>
</dbReference>
<dbReference type="GO" id="GO:0005525">
    <property type="term" value="F:GTP binding"/>
    <property type="evidence" value="ECO:0007669"/>
    <property type="project" value="UniProtKB-KW"/>
</dbReference>
<proteinExistence type="inferred from homology"/>
<feature type="binding site" evidence="18">
    <location>
        <position position="843"/>
    </location>
    <ligand>
        <name>Mn(2+)</name>
        <dbReference type="ChEBI" id="CHEBI:29035"/>
        <label>2</label>
    </ligand>
</feature>
<evidence type="ECO:0000256" key="18">
    <source>
        <dbReference type="PIRSR" id="PIRSR601233-3"/>
    </source>
</evidence>
<evidence type="ECO:0000256" key="10">
    <source>
        <dbReference type="ARBA" id="ARBA00022886"/>
    </source>
</evidence>
<feature type="binding site" evidence="17">
    <location>
        <position position="899"/>
    </location>
    <ligand>
        <name>GMP</name>
        <dbReference type="ChEBI" id="CHEBI:58115"/>
    </ligand>
</feature>
<keyword evidence="4 18" id="KW-0479">Metal-binding</keyword>
<comment type="subunit">
    <text evidence="19">Monomer.</text>
</comment>
<dbReference type="NCBIfam" id="NF038162">
    <property type="entry name" value="RctB_rel_intein"/>
    <property type="match status" value="1"/>
</dbReference>
<evidence type="ECO:0000256" key="16">
    <source>
        <dbReference type="PIRSR" id="PIRSR601233-1"/>
    </source>
</evidence>
<dbReference type="EC" id="6.5.1.-" evidence="19"/>
<dbReference type="InterPro" id="IPR006141">
    <property type="entry name" value="Intein_N"/>
</dbReference>
<evidence type="ECO:0000256" key="1">
    <source>
        <dbReference type="ARBA" id="ARBA00008071"/>
    </source>
</evidence>
<keyword evidence="6" id="KW-0255">Endonuclease</keyword>
<evidence type="ECO:0000256" key="11">
    <source>
        <dbReference type="ARBA" id="ARBA00023000"/>
    </source>
</evidence>
<evidence type="ECO:0000256" key="4">
    <source>
        <dbReference type="ARBA" id="ARBA00022723"/>
    </source>
</evidence>
<evidence type="ECO:0000313" key="21">
    <source>
        <dbReference type="EMBL" id="PJE69461.1"/>
    </source>
</evidence>
<dbReference type="GO" id="GO:0004519">
    <property type="term" value="F:endonuclease activity"/>
    <property type="evidence" value="ECO:0007669"/>
    <property type="project" value="UniProtKB-KW"/>
</dbReference>
<dbReference type="GO" id="GO:0170057">
    <property type="term" value="F:RNA ligase (GTP) activity"/>
    <property type="evidence" value="ECO:0007669"/>
    <property type="project" value="UniProtKB-EC"/>
</dbReference>
<dbReference type="AlphaFoldDB" id="A0A2H9T135"/>
<protein>
    <recommendedName>
        <fullName evidence="19">tRNA-splicing ligase RtcB</fullName>
        <ecNumber evidence="19">6.5.1.-</ecNumber>
    </recommendedName>
</protein>
<dbReference type="InterPro" id="IPR053454">
    <property type="entry name" value="RtcB_ligase"/>
</dbReference>
<dbReference type="GO" id="GO:0042245">
    <property type="term" value="P:RNA repair"/>
    <property type="evidence" value="ECO:0007669"/>
    <property type="project" value="UniProtKB-KW"/>
</dbReference>
<dbReference type="InterPro" id="IPR003586">
    <property type="entry name" value="Hint_dom_C"/>
</dbReference>
<keyword evidence="7" id="KW-0692">RNA repair</keyword>
<feature type="binding site" evidence="18">
    <location>
        <position position="750"/>
    </location>
    <ligand>
        <name>Mn(2+)</name>
        <dbReference type="ChEBI" id="CHEBI:29035"/>
        <label>2</label>
    </ligand>
</feature>
<dbReference type="GO" id="GO:0016787">
    <property type="term" value="F:hydrolase activity"/>
    <property type="evidence" value="ECO:0007669"/>
    <property type="project" value="UniProtKB-KW"/>
</dbReference>
<dbReference type="Gene3D" id="3.10.28.10">
    <property type="entry name" value="Homing endonucleases"/>
    <property type="match status" value="1"/>
</dbReference>
<dbReference type="PROSITE" id="PS50819">
    <property type="entry name" value="INTEIN_ENDONUCLEASE"/>
    <property type="match status" value="1"/>
</dbReference>
<keyword evidence="5 17" id="KW-0547">Nucleotide-binding</keyword>
<keyword evidence="8" id="KW-0378">Hydrolase</keyword>
<comment type="cofactor">
    <cofactor evidence="18 19">
        <name>Mn(2+)</name>
        <dbReference type="ChEBI" id="CHEBI:29035"/>
    </cofactor>
    <text evidence="18 19">Binds 2 manganese ions per subunit.</text>
</comment>
<accession>A0A2H9T135</accession>
<dbReference type="PANTHER" id="PTHR11118">
    <property type="entry name" value="RNA-SPLICING LIGASE RTCB HOMOLOG"/>
    <property type="match status" value="1"/>
</dbReference>
<dbReference type="SUPFAM" id="SSF103365">
    <property type="entry name" value="Hypothetical protein PH1602"/>
    <property type="match status" value="2"/>
</dbReference>
<sequence length="995" mass="113278">MDKKDFKKINDYLWEIPKSFRSDMRVPARIYASEKMLDDIFRDKSIEQIINVSTLPGIQKYALAMPDMHEGYASCIGGVAAIRTSDGIISPGMQGYDINCLAPDSKVLLENSCYTTIKKLERAWQEQRINFFDFKKGKLKNANLVSFLKRYNNPTIYKIATRSGQVIEATSDHPIQTKEGMKEVKLLREGDFVLIYPFRGVKYEIPMTKTILTEEKFKNILKKLGKDNSQGHAVSQILNQLKSRNLLPLRFNSPALPVILKIMGFIFGDGMITFINQKKGVLHFYARTEDLQEIQKDIAKLGFSPSKIYSRLRHHSITTFYKNYRFSTTEHSIKNGSSALAALLAALGTPYGVKSHQSYRVPKWIFDCPLWQKRLFLASFFGAELSTPSTLNKYNFYALQFSVQKKDGLEDNVKLLLNDFKKLLRDFNVQTSHIQEVSGYRYSGKQGKTRGFRIQIKENAENSIKFFETIGYEYNLKKQKEACLAAHYLRLKLKIVQARTKARKTVQSLYQRKGDFKKISENLIDEYVPEQFLYHSIFKDNRWSLESRRGDPRIAFDFPSFKEFKKSSAFRDNGLVWDKIERIKKIPYADFVYDFTINNNNHNFIANGFVVSNCGMKLLKSEYSENEIKPHLDKLATEVQKEVPSGLGRGRQIKLSTQEIDKILEGGAKFLVKRGYGEKEDIENCESNGRLEWADASAVSSHAKNRGRDQVGTLGSGNHFMEVQKVVEIFNERASKIFGLFKDQIVIMIHCGSRGLGHQVCTDYLREFIPLMLNKYKIKIPDREFACVPFNSPEGQRALAASAAAANYAWANRQMIAHFVRKAWESVLGEKTSPLIALYDVAHNIIKKEKYLIDGKETEVAVHRKGATRAFPPLHPEIPEKYREVGQPVLIPGSMGTASYILVGQKEGETAFYSTCHGAGRTMSRHEAMRRVSGQDVIRELASKGIIVKCWSSRGIAEEAPIAYKNIHDVVEVVHNAGLSKKVAKLVPLAVIKGE</sequence>
<feature type="domain" description="DOD-type homing endonuclease" evidence="20">
    <location>
        <begin position="262"/>
        <end position="429"/>
    </location>
</feature>
<comment type="similarity">
    <text evidence="1 19">Belongs to the RtcB family.</text>
</comment>
<comment type="catalytic activity">
    <reaction evidence="14">
        <text>a 3'-end 3'-phospho-ribonucleotide-RNA + a 5'-end dephospho-ribonucleoside-RNA + GTP = a ribonucleotidyl-ribonucleotide-RNA + GMP + diphosphate</text>
        <dbReference type="Rhea" id="RHEA:68076"/>
        <dbReference type="Rhea" id="RHEA-COMP:10463"/>
        <dbReference type="Rhea" id="RHEA-COMP:13936"/>
        <dbReference type="Rhea" id="RHEA-COMP:17355"/>
        <dbReference type="ChEBI" id="CHEBI:33019"/>
        <dbReference type="ChEBI" id="CHEBI:37565"/>
        <dbReference type="ChEBI" id="CHEBI:58115"/>
        <dbReference type="ChEBI" id="CHEBI:83062"/>
        <dbReference type="ChEBI" id="CHEBI:138284"/>
        <dbReference type="ChEBI" id="CHEBI:173118"/>
        <dbReference type="EC" id="6.5.1.8"/>
    </reaction>
</comment>
<comment type="catalytic activity">
    <reaction evidence="15">
        <text>a 3'-end 2',3'-cyclophospho-ribonucleotide-RNA + a 5'-end dephospho-ribonucleoside-RNA + GTP + H2O = a ribonucleotidyl-ribonucleotide-RNA + GMP + diphosphate + H(+)</text>
        <dbReference type="Rhea" id="RHEA:68080"/>
        <dbReference type="Rhea" id="RHEA-COMP:10464"/>
        <dbReference type="Rhea" id="RHEA-COMP:13936"/>
        <dbReference type="Rhea" id="RHEA-COMP:17355"/>
        <dbReference type="ChEBI" id="CHEBI:15377"/>
        <dbReference type="ChEBI" id="CHEBI:15378"/>
        <dbReference type="ChEBI" id="CHEBI:33019"/>
        <dbReference type="ChEBI" id="CHEBI:37565"/>
        <dbReference type="ChEBI" id="CHEBI:58115"/>
        <dbReference type="ChEBI" id="CHEBI:83064"/>
        <dbReference type="ChEBI" id="CHEBI:138284"/>
        <dbReference type="ChEBI" id="CHEBI:173118"/>
        <dbReference type="EC" id="6.5.1.8"/>
    </reaction>
</comment>
<evidence type="ECO:0000256" key="13">
    <source>
        <dbReference type="ARBA" id="ARBA00023211"/>
    </source>
</evidence>
<dbReference type="SMART" id="SM00305">
    <property type="entry name" value="HintC"/>
    <property type="match status" value="1"/>
</dbReference>
<feature type="active site" description="GMP-histidine intermediate" evidence="16">
    <location>
        <position position="917"/>
    </location>
</feature>
<feature type="binding site" evidence="17">
    <location>
        <begin position="892"/>
        <end position="895"/>
    </location>
    <ligand>
        <name>GMP</name>
        <dbReference type="ChEBI" id="CHEBI:58115"/>
    </ligand>
</feature>
<dbReference type="NCBIfam" id="TIGR01443">
    <property type="entry name" value="intein_Cterm"/>
    <property type="match status" value="1"/>
</dbReference>
<dbReference type="SMART" id="SM00306">
    <property type="entry name" value="HintN"/>
    <property type="match status" value="1"/>
</dbReference>
<dbReference type="GO" id="GO:0006396">
    <property type="term" value="P:RNA processing"/>
    <property type="evidence" value="ECO:0007669"/>
    <property type="project" value="InterPro"/>
</dbReference>
<dbReference type="PANTHER" id="PTHR11118:SF1">
    <property type="entry name" value="RNA-SPLICING LIGASE RTCB HOMOLOG"/>
    <property type="match status" value="1"/>
</dbReference>
<keyword evidence="9" id="KW-0068">Autocatalytic cleavage</keyword>
<keyword evidence="12 17" id="KW-0342">GTP-binding</keyword>
<keyword evidence="2 19" id="KW-0436">Ligase</keyword>
<evidence type="ECO:0000256" key="8">
    <source>
        <dbReference type="ARBA" id="ARBA00022801"/>
    </source>
</evidence>
<evidence type="ECO:0000313" key="22">
    <source>
        <dbReference type="Proteomes" id="UP000236946"/>
    </source>
</evidence>
<dbReference type="InterPro" id="IPR004042">
    <property type="entry name" value="Intein_endonuc_central"/>
</dbReference>
<dbReference type="InterPro" id="IPR036844">
    <property type="entry name" value="Hint_dom_sf"/>
</dbReference>
<dbReference type="GO" id="GO:0006314">
    <property type="term" value="P:intron homing"/>
    <property type="evidence" value="ECO:0007669"/>
    <property type="project" value="UniProtKB-KW"/>
</dbReference>
<reference evidence="22" key="1">
    <citation type="submission" date="2017-09" db="EMBL/GenBank/DDBJ databases">
        <title>Depth-based differentiation of microbial function through sediment-hosted aquifers and enrichment of novel symbionts in the deep terrestrial subsurface.</title>
        <authorList>
            <person name="Probst A.J."/>
            <person name="Ladd B."/>
            <person name="Jarett J.K."/>
            <person name="Geller-Mcgrath D.E."/>
            <person name="Sieber C.M.K."/>
            <person name="Emerson J.B."/>
            <person name="Anantharaman K."/>
            <person name="Thomas B.C."/>
            <person name="Malmstrom R."/>
            <person name="Stieglmeier M."/>
            <person name="Klingl A."/>
            <person name="Woyke T."/>
            <person name="Ryan C.M."/>
            <person name="Banfield J.F."/>
        </authorList>
    </citation>
    <scope>NUCLEOTIDE SEQUENCE [LARGE SCALE GENOMIC DNA]</scope>
</reference>
<keyword evidence="10" id="KW-0404">Intron homing</keyword>
<evidence type="ECO:0000256" key="7">
    <source>
        <dbReference type="ARBA" id="ARBA00022800"/>
    </source>
</evidence>
<dbReference type="Proteomes" id="UP000236946">
    <property type="component" value="Unassembled WGS sequence"/>
</dbReference>
<dbReference type="Gene3D" id="3.90.1860.10">
    <property type="entry name" value="tRNA-splicing ligase RtcB"/>
    <property type="match status" value="2"/>
</dbReference>
<feature type="binding site" evidence="18">
    <location>
        <position position="719"/>
    </location>
    <ligand>
        <name>Mn(2+)</name>
        <dbReference type="ChEBI" id="CHEBI:29035"/>
        <label>1</label>
    </ligand>
</feature>
<feature type="binding site" evidence="17">
    <location>
        <begin position="718"/>
        <end position="722"/>
    </location>
    <ligand>
        <name>GMP</name>
        <dbReference type="ChEBI" id="CHEBI:58115"/>
    </ligand>
</feature>